<sequence>MRAVAGVSRRNRENTRERLNLGARFAYVDCAETAGPLRTPEDEQQPVRMRHVAHWSSRIVLTLLVLLSTGTGLLFVGWLLLPHHIPGAGQGPWAGWSIMVARVAFVLMVTVEIVRLIQNITVWIFAYFAKDPIPMDPPIALRVALLTTIVPSREPIEVVARTLRRMKDIVYCGHVDVWILDEGDDPDVKKMAAELGVRHFSRKGIPEYNQESGQFRARMKSGNHNSWRAQHEDDYDVVVNLDPDHVPLPNFLERTLGYFRDPDVAFVVAPQVYGNMYENWVVHGASAQQYVFNGIIERAGNGLDAPMLIGTNHLYRPEPWRQIGGYQDSIIEDHLTSMRVQATDNPATGNRWKGIYTPDVVAIGEGPASWADYFSQQTRWATGIWEILLSRKRGMPRELKFRQRFFYGLLQFYYPSVGFSLFLSNVATAVYMFFGQGAMKQAPPETWLTLWALSLGSWFCLWFFLRRYNIAEHEREEVGMLGMALSLFAGPVYLSAAVSAILRRPLTFKVTPKGHMRSAESIGTFRLHLLWAVVGGAMLGASFWLHHDHAALRIWSGLTVFTGIAPPVIALCSGVRAWWRRRGTVEEPVVVPELDEAGREIGPGGPGAEPVFEVPAVPVRGTAFIPQQRRAPDLATIVPLGGAPGSSPGDQPDAAPASADFSASSALSASEDPVDSEVTQRVPEPAPAEETQRVPAAVFEAAALAVSGPVATDPAAPEPVLRSASQPEAVLRGGSRPEAGWPSAGRPEAGSRGAGQPEVRLSGERESPVRSTWFESAPRPPVEPEDATQEMPRVADAITAVLPAVRLRAPVPPPGPEDDAEPTVGGWFSATPQPTGSGTGATP</sequence>
<comment type="caution">
    <text evidence="10">The sequence shown here is derived from an EMBL/GenBank/DDBJ whole genome shotgun (WGS) entry which is preliminary data.</text>
</comment>
<feature type="transmembrane region" description="Helical" evidence="8">
    <location>
        <begin position="557"/>
        <end position="579"/>
    </location>
</feature>
<keyword evidence="6 8" id="KW-0472">Membrane</keyword>
<proteinExistence type="predicted"/>
<feature type="compositionally biased region" description="Polar residues" evidence="7">
    <location>
        <begin position="830"/>
        <end position="843"/>
    </location>
</feature>
<dbReference type="AlphaFoldDB" id="A0A8J3YS22"/>
<evidence type="ECO:0000256" key="4">
    <source>
        <dbReference type="ARBA" id="ARBA00022692"/>
    </source>
</evidence>
<comment type="subcellular location">
    <subcellularLocation>
        <location evidence="1">Membrane</location>
        <topology evidence="1">Multi-pass membrane protein</topology>
    </subcellularLocation>
</comment>
<evidence type="ECO:0000256" key="1">
    <source>
        <dbReference type="ARBA" id="ARBA00004141"/>
    </source>
</evidence>
<evidence type="ECO:0000256" key="6">
    <source>
        <dbReference type="ARBA" id="ARBA00023136"/>
    </source>
</evidence>
<dbReference type="GO" id="GO:0005886">
    <property type="term" value="C:plasma membrane"/>
    <property type="evidence" value="ECO:0007669"/>
    <property type="project" value="TreeGrafter"/>
</dbReference>
<dbReference type="PANTHER" id="PTHR43867">
    <property type="entry name" value="CELLULOSE SYNTHASE CATALYTIC SUBUNIT A [UDP-FORMING]"/>
    <property type="match status" value="1"/>
</dbReference>
<feature type="compositionally biased region" description="Low complexity" evidence="7">
    <location>
        <begin position="646"/>
        <end position="671"/>
    </location>
</feature>
<evidence type="ECO:0000313" key="11">
    <source>
        <dbReference type="Proteomes" id="UP000619260"/>
    </source>
</evidence>
<dbReference type="PANTHER" id="PTHR43867:SF2">
    <property type="entry name" value="CELLULOSE SYNTHASE CATALYTIC SUBUNIT A [UDP-FORMING]"/>
    <property type="match status" value="1"/>
</dbReference>
<dbReference type="InterPro" id="IPR029044">
    <property type="entry name" value="Nucleotide-diphossugar_trans"/>
</dbReference>
<evidence type="ECO:0000256" key="5">
    <source>
        <dbReference type="ARBA" id="ARBA00022989"/>
    </source>
</evidence>
<feature type="transmembrane region" description="Helical" evidence="8">
    <location>
        <begin position="405"/>
        <end position="434"/>
    </location>
</feature>
<dbReference type="Pfam" id="PF13632">
    <property type="entry name" value="Glyco_trans_2_3"/>
    <property type="match status" value="1"/>
</dbReference>
<feature type="region of interest" description="Disordered" evidence="7">
    <location>
        <begin position="710"/>
        <end position="792"/>
    </location>
</feature>
<keyword evidence="3" id="KW-0808">Transferase</keyword>
<dbReference type="GO" id="GO:0016758">
    <property type="term" value="F:hexosyltransferase activity"/>
    <property type="evidence" value="ECO:0007669"/>
    <property type="project" value="TreeGrafter"/>
</dbReference>
<keyword evidence="5 8" id="KW-1133">Transmembrane helix</keyword>
<dbReference type="Proteomes" id="UP000619260">
    <property type="component" value="Unassembled WGS sequence"/>
</dbReference>
<evidence type="ECO:0000256" key="3">
    <source>
        <dbReference type="ARBA" id="ARBA00022679"/>
    </source>
</evidence>
<evidence type="ECO:0000256" key="2">
    <source>
        <dbReference type="ARBA" id="ARBA00022676"/>
    </source>
</evidence>
<accession>A0A8J3YS22</accession>
<protein>
    <recommendedName>
        <fullName evidence="9">Glycosyltransferase 2-like domain-containing protein</fullName>
    </recommendedName>
</protein>
<dbReference type="InterPro" id="IPR050321">
    <property type="entry name" value="Glycosyltr_2/OpgH_subfam"/>
</dbReference>
<evidence type="ECO:0000256" key="8">
    <source>
        <dbReference type="SAM" id="Phobius"/>
    </source>
</evidence>
<dbReference type="Gene3D" id="3.90.550.10">
    <property type="entry name" value="Spore Coat Polysaccharide Biosynthesis Protein SpsA, Chain A"/>
    <property type="match status" value="1"/>
</dbReference>
<feature type="transmembrane region" description="Helical" evidence="8">
    <location>
        <begin position="446"/>
        <end position="465"/>
    </location>
</feature>
<evidence type="ECO:0000259" key="9">
    <source>
        <dbReference type="Pfam" id="PF13632"/>
    </source>
</evidence>
<gene>
    <name evidence="10" type="ORF">Val02_75400</name>
</gene>
<feature type="region of interest" description="Disordered" evidence="7">
    <location>
        <begin position="637"/>
        <end position="694"/>
    </location>
</feature>
<name>A0A8J3YS22_9ACTN</name>
<dbReference type="RefSeq" id="WP_203904084.1">
    <property type="nucleotide sequence ID" value="NZ_BOPF01000038.1"/>
</dbReference>
<evidence type="ECO:0000313" key="10">
    <source>
        <dbReference type="EMBL" id="GIJ50654.1"/>
    </source>
</evidence>
<feature type="region of interest" description="Disordered" evidence="7">
    <location>
        <begin position="808"/>
        <end position="843"/>
    </location>
</feature>
<feature type="transmembrane region" description="Helical" evidence="8">
    <location>
        <begin position="477"/>
        <end position="502"/>
    </location>
</feature>
<evidence type="ECO:0000256" key="7">
    <source>
        <dbReference type="SAM" id="MobiDB-lite"/>
    </source>
</evidence>
<reference evidence="10" key="1">
    <citation type="submission" date="2021-01" db="EMBL/GenBank/DDBJ databases">
        <title>Whole genome shotgun sequence of Virgisporangium aliadipatigenens NBRC 105644.</title>
        <authorList>
            <person name="Komaki H."/>
            <person name="Tamura T."/>
        </authorList>
    </citation>
    <scope>NUCLEOTIDE SEQUENCE</scope>
    <source>
        <strain evidence="10">NBRC 105644</strain>
    </source>
</reference>
<organism evidence="10 11">
    <name type="scientific">Virgisporangium aliadipatigenens</name>
    <dbReference type="NCBI Taxonomy" id="741659"/>
    <lineage>
        <taxon>Bacteria</taxon>
        <taxon>Bacillati</taxon>
        <taxon>Actinomycetota</taxon>
        <taxon>Actinomycetes</taxon>
        <taxon>Micromonosporales</taxon>
        <taxon>Micromonosporaceae</taxon>
        <taxon>Virgisporangium</taxon>
    </lineage>
</organism>
<keyword evidence="4 8" id="KW-0812">Transmembrane</keyword>
<keyword evidence="2" id="KW-0328">Glycosyltransferase</keyword>
<dbReference type="EMBL" id="BOPF01000038">
    <property type="protein sequence ID" value="GIJ50654.1"/>
    <property type="molecule type" value="Genomic_DNA"/>
</dbReference>
<feature type="transmembrane region" description="Helical" evidence="8">
    <location>
        <begin position="59"/>
        <end position="81"/>
    </location>
</feature>
<dbReference type="SUPFAM" id="SSF53448">
    <property type="entry name" value="Nucleotide-diphospho-sugar transferases"/>
    <property type="match status" value="1"/>
</dbReference>
<dbReference type="InterPro" id="IPR001173">
    <property type="entry name" value="Glyco_trans_2-like"/>
</dbReference>
<keyword evidence="11" id="KW-1185">Reference proteome</keyword>
<feature type="domain" description="Glycosyltransferase 2-like" evidence="9">
    <location>
        <begin position="238"/>
        <end position="457"/>
    </location>
</feature>
<feature type="transmembrane region" description="Helical" evidence="8">
    <location>
        <begin position="522"/>
        <end position="545"/>
    </location>
</feature>